<organism evidence="10 11">
    <name type="scientific">OM182 bacterium BACL3 MAG-120507-bin80</name>
    <dbReference type="NCBI Taxonomy" id="1655577"/>
    <lineage>
        <taxon>Bacteria</taxon>
        <taxon>Pseudomonadati</taxon>
        <taxon>Pseudomonadota</taxon>
        <taxon>Gammaproteobacteria</taxon>
        <taxon>OMG group</taxon>
        <taxon>OM182 clade</taxon>
    </lineage>
</organism>
<dbReference type="InterPro" id="IPR011922">
    <property type="entry name" value="Cell_div_FtsL"/>
</dbReference>
<keyword evidence="2 8" id="KW-1003">Cell membrane</keyword>
<dbReference type="HAMAP" id="MF_00910">
    <property type="entry name" value="FtsL"/>
    <property type="match status" value="1"/>
</dbReference>
<comment type="similarity">
    <text evidence="8">Belongs to the FtsL family.</text>
</comment>
<keyword evidence="7 8" id="KW-0131">Cell cycle</keyword>
<keyword evidence="6 8" id="KW-0472">Membrane</keyword>
<evidence type="ECO:0000256" key="4">
    <source>
        <dbReference type="ARBA" id="ARBA00022692"/>
    </source>
</evidence>
<comment type="caution">
    <text evidence="10">The sequence shown here is derived from an EMBL/GenBank/DDBJ whole genome shotgun (WGS) entry which is preliminary data.</text>
</comment>
<evidence type="ECO:0000313" key="11">
    <source>
        <dbReference type="Proteomes" id="UP000051934"/>
    </source>
</evidence>
<evidence type="ECO:0000256" key="7">
    <source>
        <dbReference type="ARBA" id="ARBA00023306"/>
    </source>
</evidence>
<keyword evidence="5 8" id="KW-1133">Transmembrane helix</keyword>
<gene>
    <name evidence="8" type="primary">ftsL</name>
    <name evidence="10" type="ORF">ABR69_06720</name>
</gene>
<dbReference type="GO" id="GO:0043093">
    <property type="term" value="P:FtsZ-dependent cytokinesis"/>
    <property type="evidence" value="ECO:0007669"/>
    <property type="project" value="UniProtKB-UniRule"/>
</dbReference>
<dbReference type="GO" id="GO:0032153">
    <property type="term" value="C:cell division site"/>
    <property type="evidence" value="ECO:0007669"/>
    <property type="project" value="UniProtKB-UniRule"/>
</dbReference>
<dbReference type="PANTHER" id="PTHR37479">
    <property type="entry name" value="CELL DIVISION PROTEIN FTSL"/>
    <property type="match status" value="1"/>
</dbReference>
<comment type="subcellular location">
    <subcellularLocation>
        <location evidence="8">Cell inner membrane</location>
        <topology evidence="8">Single-pass type II membrane protein</topology>
    </subcellularLocation>
    <subcellularLocation>
        <location evidence="1">Cell membrane</location>
        <topology evidence="1">Single-pass type II membrane protein</topology>
    </subcellularLocation>
    <text evidence="8">Localizes to the division septum where it forms a ring structure.</text>
</comment>
<evidence type="ECO:0000256" key="8">
    <source>
        <dbReference type="HAMAP-Rule" id="MF_00910"/>
    </source>
</evidence>
<evidence type="ECO:0000256" key="5">
    <source>
        <dbReference type="ARBA" id="ARBA00022989"/>
    </source>
</evidence>
<evidence type="ECO:0000256" key="2">
    <source>
        <dbReference type="ARBA" id="ARBA00022475"/>
    </source>
</evidence>
<dbReference type="EMBL" id="LIBB01000017">
    <property type="protein sequence ID" value="KRO73225.1"/>
    <property type="molecule type" value="Genomic_DNA"/>
</dbReference>
<accession>A0A0R2SEG9</accession>
<dbReference type="GO" id="GO:0005886">
    <property type="term" value="C:plasma membrane"/>
    <property type="evidence" value="ECO:0007669"/>
    <property type="project" value="UniProtKB-SubCell"/>
</dbReference>
<comment type="subunit">
    <text evidence="8">Part of a complex composed of FtsB, FtsL and FtsQ.</text>
</comment>
<proteinExistence type="inferred from homology"/>
<evidence type="ECO:0000256" key="1">
    <source>
        <dbReference type="ARBA" id="ARBA00004401"/>
    </source>
</evidence>
<comment type="function">
    <text evidence="8">Essential cell division protein. May link together the upstream cell division proteins, which are predominantly cytoplasmic, with the downstream cell division proteins, which are predominantly periplasmic.</text>
</comment>
<dbReference type="PANTHER" id="PTHR37479:SF1">
    <property type="entry name" value="CELL DIVISION PROTEIN FTSL"/>
    <property type="match status" value="1"/>
</dbReference>
<evidence type="ECO:0000313" key="10">
    <source>
        <dbReference type="EMBL" id="KRO73225.1"/>
    </source>
</evidence>
<name>A0A0R2SEG9_9GAMM</name>
<evidence type="ECO:0000256" key="9">
    <source>
        <dbReference type="NCBIfam" id="TIGR02209"/>
    </source>
</evidence>
<sequence>MAQASQKQTQRKQSPPESLWRWLGLGERRSAIFLLLLLCLLSSGLGVVKTTHENRYVFNRLQELRSEANDISVEWGQLLIEQSTFGVEGRIEQKATEQLGMRVPDVSQIVMVGQ</sequence>
<dbReference type="NCBIfam" id="TIGR02209">
    <property type="entry name" value="ftsL_broad"/>
    <property type="match status" value="1"/>
</dbReference>
<evidence type="ECO:0000256" key="3">
    <source>
        <dbReference type="ARBA" id="ARBA00022618"/>
    </source>
</evidence>
<protein>
    <recommendedName>
        <fullName evidence="8 9">Cell division protein FtsL</fullName>
    </recommendedName>
</protein>
<keyword evidence="4 8" id="KW-0812">Transmembrane</keyword>
<keyword evidence="3 8" id="KW-0132">Cell division</keyword>
<keyword evidence="8" id="KW-0997">Cell inner membrane</keyword>
<reference evidence="10 11" key="1">
    <citation type="submission" date="2015-10" db="EMBL/GenBank/DDBJ databases">
        <title>Metagenome-Assembled Genomes uncover a global brackish microbiome.</title>
        <authorList>
            <person name="Hugerth L.W."/>
            <person name="Larsson J."/>
            <person name="Alneberg J."/>
            <person name="Lindh M.V."/>
            <person name="Legrand C."/>
            <person name="Pinhassi J."/>
            <person name="Andersson A.F."/>
        </authorList>
    </citation>
    <scope>NUCLEOTIDE SEQUENCE [LARGE SCALE GENOMIC DNA]</scope>
    <source>
        <strain evidence="10">BACL4 MAG-120507-bin80</strain>
    </source>
</reference>
<dbReference type="Proteomes" id="UP000051934">
    <property type="component" value="Unassembled WGS sequence"/>
</dbReference>
<evidence type="ECO:0000256" key="6">
    <source>
        <dbReference type="ARBA" id="ARBA00023136"/>
    </source>
</evidence>
<dbReference type="Pfam" id="PF04999">
    <property type="entry name" value="FtsL"/>
    <property type="match status" value="1"/>
</dbReference>
<dbReference type="AlphaFoldDB" id="A0A0R2SEG9"/>